<dbReference type="CDD" id="cd11715">
    <property type="entry name" value="THUMP_AdoMetMT"/>
    <property type="match status" value="1"/>
</dbReference>
<dbReference type="Pfam" id="PF22020">
    <property type="entry name" value="RlmL_1st"/>
    <property type="match status" value="1"/>
</dbReference>
<evidence type="ECO:0000313" key="6">
    <source>
        <dbReference type="Proteomes" id="UP000319716"/>
    </source>
</evidence>
<organism evidence="5 6">
    <name type="scientific">Sporolactobacillus inulinus</name>
    <dbReference type="NCBI Taxonomy" id="2078"/>
    <lineage>
        <taxon>Bacteria</taxon>
        <taxon>Bacillati</taxon>
        <taxon>Bacillota</taxon>
        <taxon>Bacilli</taxon>
        <taxon>Bacillales</taxon>
        <taxon>Sporolactobacillaceae</taxon>
        <taxon>Sporolactobacillus</taxon>
    </lineage>
</organism>
<dbReference type="Gene3D" id="3.40.50.150">
    <property type="entry name" value="Vaccinia Virus protein VP39"/>
    <property type="match status" value="1"/>
</dbReference>
<evidence type="ECO:0000313" key="5">
    <source>
        <dbReference type="EMBL" id="GAY75807.1"/>
    </source>
</evidence>
<protein>
    <submittedName>
        <fullName evidence="5">Predicted N6-adenine-specific DNA methylase</fullName>
    </submittedName>
</protein>
<evidence type="ECO:0000256" key="1">
    <source>
        <dbReference type="ARBA" id="ARBA00022603"/>
    </source>
</evidence>
<accession>A0A4Y1Z9S7</accession>
<evidence type="ECO:0000256" key="3">
    <source>
        <dbReference type="PROSITE-ProRule" id="PRU00529"/>
    </source>
</evidence>
<dbReference type="PROSITE" id="PS51165">
    <property type="entry name" value="THUMP"/>
    <property type="match status" value="1"/>
</dbReference>
<dbReference type="SUPFAM" id="SSF53335">
    <property type="entry name" value="S-adenosyl-L-methionine-dependent methyltransferases"/>
    <property type="match status" value="1"/>
</dbReference>
<dbReference type="GO" id="GO:0003723">
    <property type="term" value="F:RNA binding"/>
    <property type="evidence" value="ECO:0007669"/>
    <property type="project" value="UniProtKB-UniRule"/>
</dbReference>
<keyword evidence="1 5" id="KW-0489">Methyltransferase</keyword>
<sequence>MTQKWTLIATTAMGLEAVAARELKDLGYNDLKVENGKIIFTGDPIDLCRSNLWLRTVDRIRLRVGYFKAVTFDSLFEQTKALPWANLLPEQAQFPVTGKSHKSVLHSVPDCQAIVKKAIVESLKQHYHKEWFQEDGPMYKIQVALDKDQVTLSIDTSGDGLHRRGYRRLHNEAPLKETLASAMILLSRWTPDQPFVDPFCGSGTLPIEAAMIGQNIAPGFNRSFVSESWPIIDPTCWTRARDEVESKANYDQPLMIMGSDIDHNMIELSEYNAQEAGFSGLITFKQMQVADFTTQSKYGCMIGNPPYGERMGSEQQIREICRSLGRLYKTNKTWSFYFISSYAQFESDFGRPASKKESSIMDGSVPISINILEKSIRINRSNRKLLRKTRRTLPVKKRMNG</sequence>
<dbReference type="GO" id="GO:0070043">
    <property type="term" value="F:rRNA (guanine-N7-)-methyltransferase activity"/>
    <property type="evidence" value="ECO:0007669"/>
    <property type="project" value="TreeGrafter"/>
</dbReference>
<dbReference type="AlphaFoldDB" id="A0A4Y1Z9S7"/>
<dbReference type="InterPro" id="IPR029063">
    <property type="entry name" value="SAM-dependent_MTases_sf"/>
</dbReference>
<evidence type="ECO:0000259" key="4">
    <source>
        <dbReference type="PROSITE" id="PS51165"/>
    </source>
</evidence>
<evidence type="ECO:0000256" key="2">
    <source>
        <dbReference type="ARBA" id="ARBA00022679"/>
    </source>
</evidence>
<dbReference type="Pfam" id="PF01170">
    <property type="entry name" value="UPF0020"/>
    <property type="match status" value="1"/>
</dbReference>
<proteinExistence type="predicted"/>
<feature type="domain" description="THUMP" evidence="4">
    <location>
        <begin position="46"/>
        <end position="156"/>
    </location>
</feature>
<keyword evidence="3" id="KW-0694">RNA-binding</keyword>
<dbReference type="GO" id="GO:0008990">
    <property type="term" value="F:rRNA (guanine-N2-)-methyltransferase activity"/>
    <property type="evidence" value="ECO:0007669"/>
    <property type="project" value="TreeGrafter"/>
</dbReference>
<dbReference type="SMART" id="SM00981">
    <property type="entry name" value="THUMP"/>
    <property type="match status" value="1"/>
</dbReference>
<gene>
    <name evidence="5" type="ORF">NBRC111894_1361</name>
</gene>
<dbReference type="PANTHER" id="PTHR47313">
    <property type="entry name" value="RIBOSOMAL RNA LARGE SUBUNIT METHYLTRANSFERASE K/L"/>
    <property type="match status" value="1"/>
</dbReference>
<dbReference type="Pfam" id="PF02926">
    <property type="entry name" value="THUMP"/>
    <property type="match status" value="1"/>
</dbReference>
<dbReference type="InterPro" id="IPR054170">
    <property type="entry name" value="RlmL_1st"/>
</dbReference>
<dbReference type="Proteomes" id="UP000319716">
    <property type="component" value="Unassembled WGS sequence"/>
</dbReference>
<dbReference type="PROSITE" id="PS01261">
    <property type="entry name" value="UPF0020"/>
    <property type="match status" value="1"/>
</dbReference>
<keyword evidence="2" id="KW-0808">Transferase</keyword>
<dbReference type="InterPro" id="IPR053943">
    <property type="entry name" value="RlmKL-like_Mtase_CS"/>
</dbReference>
<comment type="caution">
    <text evidence="5">The sequence shown here is derived from an EMBL/GenBank/DDBJ whole genome shotgun (WGS) entry which is preliminary data.</text>
</comment>
<dbReference type="PANTHER" id="PTHR47313:SF1">
    <property type="entry name" value="RIBOSOMAL RNA LARGE SUBUNIT METHYLTRANSFERASE K_L"/>
    <property type="match status" value="1"/>
</dbReference>
<dbReference type="Gene3D" id="3.30.2130.30">
    <property type="match status" value="1"/>
</dbReference>
<dbReference type="InterPro" id="IPR004114">
    <property type="entry name" value="THUMP_dom"/>
</dbReference>
<name>A0A4Y1Z9S7_9BACL</name>
<reference evidence="5 6" key="1">
    <citation type="submission" date="2017-11" db="EMBL/GenBank/DDBJ databases">
        <title>Draft Genome Sequence of Sporolactobacillus inulinus NBRC 111894 Isolated from Koso, a Japanese Sugar-Vegetable Fermented Beverage.</title>
        <authorList>
            <person name="Chiou T.Y."/>
            <person name="Oshima K."/>
            <person name="Suda W."/>
            <person name="Hattori M."/>
            <person name="Takahashi T."/>
        </authorList>
    </citation>
    <scope>NUCLEOTIDE SEQUENCE [LARGE SCALE GENOMIC DNA]</scope>
    <source>
        <strain evidence="5 6">NBRC111894</strain>
    </source>
</reference>
<dbReference type="EMBL" id="BEXB01000008">
    <property type="protein sequence ID" value="GAY75807.1"/>
    <property type="molecule type" value="Genomic_DNA"/>
</dbReference>
<dbReference type="InterPro" id="IPR000241">
    <property type="entry name" value="RlmKL-like_Mtase"/>
</dbReference>